<comment type="caution">
    <text evidence="1">The sequence shown here is derived from an EMBL/GenBank/DDBJ whole genome shotgun (WGS) entry which is preliminary data.</text>
</comment>
<protein>
    <submittedName>
        <fullName evidence="1">Uncharacterized protein</fullName>
    </submittedName>
</protein>
<proteinExistence type="predicted"/>
<name>A0AAN8VUD8_9MAGN</name>
<organism evidence="1 2">
    <name type="scientific">Dillenia turbinata</name>
    <dbReference type="NCBI Taxonomy" id="194707"/>
    <lineage>
        <taxon>Eukaryota</taxon>
        <taxon>Viridiplantae</taxon>
        <taxon>Streptophyta</taxon>
        <taxon>Embryophyta</taxon>
        <taxon>Tracheophyta</taxon>
        <taxon>Spermatophyta</taxon>
        <taxon>Magnoliopsida</taxon>
        <taxon>eudicotyledons</taxon>
        <taxon>Gunneridae</taxon>
        <taxon>Pentapetalae</taxon>
        <taxon>Dilleniales</taxon>
        <taxon>Dilleniaceae</taxon>
        <taxon>Dillenia</taxon>
    </lineage>
</organism>
<reference evidence="1 2" key="1">
    <citation type="submission" date="2023-12" db="EMBL/GenBank/DDBJ databases">
        <title>A high-quality genome assembly for Dillenia turbinata (Dilleniales).</title>
        <authorList>
            <person name="Chanderbali A."/>
        </authorList>
    </citation>
    <scope>NUCLEOTIDE SEQUENCE [LARGE SCALE GENOMIC DNA]</scope>
    <source>
        <strain evidence="1">LSX21</strain>
        <tissue evidence="1">Leaf</tissue>
    </source>
</reference>
<keyword evidence="2" id="KW-1185">Reference proteome</keyword>
<dbReference type="AlphaFoldDB" id="A0AAN8VUD8"/>
<dbReference type="EMBL" id="JBAMMX010000006">
    <property type="protein sequence ID" value="KAK6937969.1"/>
    <property type="molecule type" value="Genomic_DNA"/>
</dbReference>
<evidence type="ECO:0000313" key="1">
    <source>
        <dbReference type="EMBL" id="KAK6937969.1"/>
    </source>
</evidence>
<feature type="non-terminal residue" evidence="1">
    <location>
        <position position="133"/>
    </location>
</feature>
<gene>
    <name evidence="1" type="ORF">RJ641_031477</name>
</gene>
<sequence>MHGTILSFGSRKTSQVYEATSYYVDDNNLIDIVEFAVGNPCQVIRKYNNIDFLVIDHKFYDHIKLLNTIDVKAIEHYYVNPRGSCCCLITLCLEVMWFELKQVVGRKERIKLFTLPIREDMGQGHGHLLNYYT</sequence>
<evidence type="ECO:0000313" key="2">
    <source>
        <dbReference type="Proteomes" id="UP001370490"/>
    </source>
</evidence>
<dbReference type="Proteomes" id="UP001370490">
    <property type="component" value="Unassembled WGS sequence"/>
</dbReference>
<accession>A0AAN8VUD8</accession>